<dbReference type="PANTHER" id="PTHR38048:SF2">
    <property type="entry name" value="HEMERYTHRIN-LIKE DOMAIN-CONTAINING PROTEIN"/>
    <property type="match status" value="1"/>
</dbReference>
<evidence type="ECO:0000313" key="4">
    <source>
        <dbReference type="Proteomes" id="UP000182658"/>
    </source>
</evidence>
<dbReference type="InParanoid" id="A0A1J7JXU3"/>
<sequence length="200" mass="22353">MAPVYADHPFTPIPTPVLANRQNGVASDMFDQLASEMALVHNMLVLGLNAIYLQAPHIKPADEKGFLDLIRIWYDMLHHHHSDEETSFFPIVEDMVGEKGIMDANVVQHHAFHEPLHAFHACFEAFATGEEKYDGNRLVELIDAFGPVLVQHLADEIPTLQGLKKYGADKMAELPKRFEEQGEKTMVRDAAQQDAPGLGC</sequence>
<gene>
    <name evidence="3" type="ORF">CONLIGDRAFT_626302</name>
</gene>
<organism evidence="3 4">
    <name type="scientific">Coniochaeta ligniaria NRRL 30616</name>
    <dbReference type="NCBI Taxonomy" id="1408157"/>
    <lineage>
        <taxon>Eukaryota</taxon>
        <taxon>Fungi</taxon>
        <taxon>Dikarya</taxon>
        <taxon>Ascomycota</taxon>
        <taxon>Pezizomycotina</taxon>
        <taxon>Sordariomycetes</taxon>
        <taxon>Sordariomycetidae</taxon>
        <taxon>Coniochaetales</taxon>
        <taxon>Coniochaetaceae</taxon>
        <taxon>Coniochaeta</taxon>
    </lineage>
</organism>
<dbReference type="EMBL" id="KV875093">
    <property type="protein sequence ID" value="OIW34244.1"/>
    <property type="molecule type" value="Genomic_DNA"/>
</dbReference>
<evidence type="ECO:0000259" key="2">
    <source>
        <dbReference type="Pfam" id="PF01814"/>
    </source>
</evidence>
<evidence type="ECO:0000313" key="3">
    <source>
        <dbReference type="EMBL" id="OIW34244.1"/>
    </source>
</evidence>
<feature type="domain" description="Hemerythrin-like" evidence="2">
    <location>
        <begin position="36"/>
        <end position="156"/>
    </location>
</feature>
<dbReference type="InterPro" id="IPR053206">
    <property type="entry name" value="Dimeric_xanthone_biosynth"/>
</dbReference>
<keyword evidence="4" id="KW-1185">Reference proteome</keyword>
<reference evidence="3 4" key="1">
    <citation type="submission" date="2016-10" db="EMBL/GenBank/DDBJ databases">
        <title>Draft genome sequence of Coniochaeta ligniaria NRRL30616, a lignocellulolytic fungus for bioabatement of inhibitors in plant biomass hydrolysates.</title>
        <authorList>
            <consortium name="DOE Joint Genome Institute"/>
            <person name="Jimenez D.J."/>
            <person name="Hector R.E."/>
            <person name="Riley R."/>
            <person name="Sun H."/>
            <person name="Grigoriev I.V."/>
            <person name="Van Elsas J.D."/>
            <person name="Nichols N.N."/>
        </authorList>
    </citation>
    <scope>NUCLEOTIDE SEQUENCE [LARGE SCALE GENOMIC DNA]</scope>
    <source>
        <strain evidence="3 4">NRRL 30616</strain>
    </source>
</reference>
<dbReference type="InterPro" id="IPR012312">
    <property type="entry name" value="Hemerythrin-like"/>
</dbReference>
<protein>
    <submittedName>
        <fullName evidence="3">Hemerythrin HHE cation binding domain-containing protein</fullName>
    </submittedName>
</protein>
<dbReference type="Gene3D" id="1.20.120.520">
    <property type="entry name" value="nmb1532 protein domain like"/>
    <property type="match status" value="1"/>
</dbReference>
<evidence type="ECO:0000256" key="1">
    <source>
        <dbReference type="SAM" id="MobiDB-lite"/>
    </source>
</evidence>
<dbReference type="Pfam" id="PF01814">
    <property type="entry name" value="Hemerythrin"/>
    <property type="match status" value="1"/>
</dbReference>
<accession>A0A1J7JXU3</accession>
<dbReference type="CDD" id="cd12108">
    <property type="entry name" value="Hr-like"/>
    <property type="match status" value="1"/>
</dbReference>
<feature type="region of interest" description="Disordered" evidence="1">
    <location>
        <begin position="180"/>
        <end position="200"/>
    </location>
</feature>
<dbReference type="OrthoDB" id="58416at2759"/>
<dbReference type="Proteomes" id="UP000182658">
    <property type="component" value="Unassembled WGS sequence"/>
</dbReference>
<dbReference type="STRING" id="1408157.A0A1J7JXU3"/>
<dbReference type="PANTHER" id="PTHR38048">
    <property type="entry name" value="EXPRESSED PROTEIN"/>
    <property type="match status" value="1"/>
</dbReference>
<name>A0A1J7JXU3_9PEZI</name>
<proteinExistence type="predicted"/>
<dbReference type="AlphaFoldDB" id="A0A1J7JXU3"/>